<comment type="caution">
    <text evidence="1">The sequence shown here is derived from an EMBL/GenBank/DDBJ whole genome shotgun (WGS) entry which is preliminary data.</text>
</comment>
<accession>A0ABW9EPJ7</accession>
<protein>
    <recommendedName>
        <fullName evidence="3">AraC family transcriptional regulator</fullName>
    </recommendedName>
</protein>
<sequence>MNSSLVEGIALALRQVARNRILLPYPRFHSMLPAHMPLSVRYDLLEAAAGRLEDLKVCDYGVLLALDCGMPGSDFFLRFRRRRFDDYVQALGDPRYVRPTRKKKAALVALERARVYQHVVYCTANCLEAEKV</sequence>
<evidence type="ECO:0000313" key="2">
    <source>
        <dbReference type="Proteomes" id="UP001629392"/>
    </source>
</evidence>
<name>A0ABW9EPJ7_9BURK</name>
<organism evidence="1 2">
    <name type="scientific">Paraburkholderia strydomiana</name>
    <dbReference type="NCBI Taxonomy" id="1245417"/>
    <lineage>
        <taxon>Bacteria</taxon>
        <taxon>Pseudomonadati</taxon>
        <taxon>Pseudomonadota</taxon>
        <taxon>Betaproteobacteria</taxon>
        <taxon>Burkholderiales</taxon>
        <taxon>Burkholderiaceae</taxon>
        <taxon>Paraburkholderia</taxon>
    </lineage>
</organism>
<evidence type="ECO:0008006" key="3">
    <source>
        <dbReference type="Google" id="ProtNLM"/>
    </source>
</evidence>
<proteinExistence type="predicted"/>
<gene>
    <name evidence="1" type="ORF">PQQ73_31475</name>
</gene>
<evidence type="ECO:0000313" key="1">
    <source>
        <dbReference type="EMBL" id="MFM0720839.1"/>
    </source>
</evidence>
<dbReference type="Proteomes" id="UP001629392">
    <property type="component" value="Unassembled WGS sequence"/>
</dbReference>
<keyword evidence="2" id="KW-1185">Reference proteome</keyword>
<reference evidence="1 2" key="1">
    <citation type="journal article" date="2024" name="Chem. Sci.">
        <title>Discovery of megapolipeptins by genome mining of a Burkholderiales bacteria collection.</title>
        <authorList>
            <person name="Paulo B.S."/>
            <person name="Recchia M.J.J."/>
            <person name="Lee S."/>
            <person name="Fergusson C.H."/>
            <person name="Romanowski S.B."/>
            <person name="Hernandez A."/>
            <person name="Krull N."/>
            <person name="Liu D.Y."/>
            <person name="Cavanagh H."/>
            <person name="Bos A."/>
            <person name="Gray C.A."/>
            <person name="Murphy B.T."/>
            <person name="Linington R.G."/>
            <person name="Eustaquio A.S."/>
        </authorList>
    </citation>
    <scope>NUCLEOTIDE SEQUENCE [LARGE SCALE GENOMIC DNA]</scope>
    <source>
        <strain evidence="1 2">RL17-350-BIC-E</strain>
    </source>
</reference>
<dbReference type="RefSeq" id="WP_408156849.1">
    <property type="nucleotide sequence ID" value="NZ_JAQQCL010000035.1"/>
</dbReference>
<dbReference type="EMBL" id="JAQQCL010000035">
    <property type="protein sequence ID" value="MFM0720839.1"/>
    <property type="molecule type" value="Genomic_DNA"/>
</dbReference>